<comment type="subcellular location">
    <subcellularLocation>
        <location evidence="9">Cytoplasm</location>
    </subcellularLocation>
    <subcellularLocation>
        <location evidence="9">Nucleus</location>
    </subcellularLocation>
</comment>
<evidence type="ECO:0000256" key="9">
    <source>
        <dbReference type="PIRNR" id="PIRNR037490"/>
    </source>
</evidence>
<dbReference type="GO" id="GO:0006355">
    <property type="term" value="P:regulation of DNA-templated transcription"/>
    <property type="evidence" value="ECO:0007669"/>
    <property type="project" value="UniProtKB-ARBA"/>
</dbReference>
<evidence type="ECO:0000256" key="4">
    <source>
        <dbReference type="ARBA" id="ARBA00022553"/>
    </source>
</evidence>
<keyword evidence="6 9" id="KW-0539">Nucleus</keyword>
<keyword evidence="10" id="KW-0479">Metal-binding</keyword>
<feature type="binding site" evidence="10">
    <location>
        <position position="339"/>
    </location>
    <ligand>
        <name>a divalent metal cation</name>
        <dbReference type="ChEBI" id="CHEBI:60240"/>
        <label>1</label>
    </ligand>
</feature>
<evidence type="ECO:0000313" key="11">
    <source>
        <dbReference type="Proteomes" id="UP000245340"/>
    </source>
</evidence>
<dbReference type="FunFam" id="3.40.1390.30:FF:000001">
    <property type="entry name" value="GTP cyclohydrolase 1 type 2"/>
    <property type="match status" value="1"/>
</dbReference>
<feature type="binding site" evidence="10">
    <location>
        <position position="343"/>
    </location>
    <ligand>
        <name>a divalent metal cation</name>
        <dbReference type="ChEBI" id="CHEBI:60240"/>
        <label>1</label>
    </ligand>
</feature>
<protein>
    <recommendedName>
        <fullName evidence="2 9">NIF3-like protein 1</fullName>
    </recommendedName>
</protein>
<dbReference type="NCBIfam" id="TIGR00486">
    <property type="entry name" value="YbgI_SA1388"/>
    <property type="match status" value="1"/>
</dbReference>
<comment type="function">
    <text evidence="7 9">May function as a transcriptional corepressor through its interaction with COPS2, negatively regulating the expression of genes involved in neuronal differentiation.</text>
</comment>
<gene>
    <name evidence="12" type="primary">NIF3L1</name>
</gene>
<comment type="similarity">
    <text evidence="1 9">Belongs to the GTP cyclohydrolase I type 2/NIF3 family.</text>
</comment>
<evidence type="ECO:0000256" key="5">
    <source>
        <dbReference type="ARBA" id="ARBA00022990"/>
    </source>
</evidence>
<dbReference type="InterPro" id="IPR017222">
    <property type="entry name" value="DUF34/NIF3_animal"/>
</dbReference>
<dbReference type="Pfam" id="PF01784">
    <property type="entry name" value="DUF34_NIF3"/>
    <property type="match status" value="1"/>
</dbReference>
<name>A0A2U3VFN2_ODORO</name>
<evidence type="ECO:0000256" key="1">
    <source>
        <dbReference type="ARBA" id="ARBA00006964"/>
    </source>
</evidence>
<dbReference type="Gene3D" id="3.40.1390.30">
    <property type="entry name" value="NIF3 (NGG1p interacting factor 3)-like"/>
    <property type="match status" value="2"/>
</dbReference>
<evidence type="ECO:0000256" key="7">
    <source>
        <dbReference type="ARBA" id="ARBA00059551"/>
    </source>
</evidence>
<dbReference type="STRING" id="9708.A0A2U3VFN2"/>
<feature type="binding site" evidence="10">
    <location>
        <position position="131"/>
    </location>
    <ligand>
        <name>a divalent metal cation</name>
        <dbReference type="ChEBI" id="CHEBI:60240"/>
        <label>1</label>
    </ligand>
</feature>
<dbReference type="SUPFAM" id="SSF102705">
    <property type="entry name" value="NIF3 (NGG1p interacting factor 3)-like"/>
    <property type="match status" value="1"/>
</dbReference>
<sequence length="377" mass="41953">MLSSPVRLIPRTIRLVHSPICNFSRSFMDLKVLLSSLNDFASLSLAESWDNVGLLVEPSPPHTVHTLFLTNDLTEEVMEEALQKKADLILSYHPPIFRPLKHITWKTWKERLVIRALENRVGIYSPHTAYDAAPQGVNSWLAKGLGVCTSRPIHPSKAPNYPTAGTHRVEFSVNCTEDLDKVISAVKEIADVSITSFPTRTDDEEQTRISLNCSQEALIQVVAFLCQSRQFYQKTEILSLEKPLLLHTGMGRLCTLDESVSLATMIERIKRHLKLSHVRLALGVGRTLESPVKVVALCAGSGSTVLQGMEADLYLTGEMSHHDVLDAASQGINVILCEHSNTERGFLSDLRDMLGAHLENKINIILSETDRDPLHVV</sequence>
<evidence type="ECO:0000313" key="12">
    <source>
        <dbReference type="RefSeq" id="XP_004393531.1"/>
    </source>
</evidence>
<keyword evidence="3 9" id="KW-0963">Cytoplasm</keyword>
<evidence type="ECO:0000256" key="8">
    <source>
        <dbReference type="ARBA" id="ARBA00062046"/>
    </source>
</evidence>
<dbReference type="GO" id="GO:0005739">
    <property type="term" value="C:mitochondrion"/>
    <property type="evidence" value="ECO:0007669"/>
    <property type="project" value="TreeGrafter"/>
</dbReference>
<dbReference type="GO" id="GO:0046872">
    <property type="term" value="F:metal ion binding"/>
    <property type="evidence" value="ECO:0007669"/>
    <property type="project" value="UniProtKB-KW"/>
</dbReference>
<reference evidence="12" key="1">
    <citation type="submission" date="2025-08" db="UniProtKB">
        <authorList>
            <consortium name="RefSeq"/>
        </authorList>
    </citation>
    <scope>IDENTIFICATION</scope>
</reference>
<dbReference type="RefSeq" id="XP_004393531.1">
    <property type="nucleotide sequence ID" value="XM_004393474.2"/>
</dbReference>
<dbReference type="CTD" id="60491"/>
<keyword evidence="4" id="KW-0597">Phosphoprotein</keyword>
<dbReference type="InterPro" id="IPR036069">
    <property type="entry name" value="DUF34/NIF3_sf"/>
</dbReference>
<accession>A0A2U3VFN2</accession>
<evidence type="ECO:0000256" key="6">
    <source>
        <dbReference type="ARBA" id="ARBA00023242"/>
    </source>
</evidence>
<dbReference type="InParanoid" id="A0A2U3VFN2"/>
<dbReference type="KEGG" id="oro:101368383"/>
<dbReference type="PIRSF" id="PIRSF037490">
    <property type="entry name" value="UCP037490_NIF3_euk"/>
    <property type="match status" value="1"/>
</dbReference>
<dbReference type="AlphaFoldDB" id="A0A2U3VFN2"/>
<dbReference type="PANTHER" id="PTHR13799">
    <property type="entry name" value="NGG1 INTERACTING FACTOR 3"/>
    <property type="match status" value="1"/>
</dbReference>
<dbReference type="OrthoDB" id="3345469at2759"/>
<proteinExistence type="inferred from homology"/>
<keyword evidence="5" id="KW-0007">Acetylation</keyword>
<keyword evidence="11" id="KW-1185">Reference proteome</keyword>
<organism evidence="11 12">
    <name type="scientific">Odobenus rosmarus divergens</name>
    <name type="common">Pacific walrus</name>
    <dbReference type="NCBI Taxonomy" id="9708"/>
    <lineage>
        <taxon>Eukaryota</taxon>
        <taxon>Metazoa</taxon>
        <taxon>Chordata</taxon>
        <taxon>Craniata</taxon>
        <taxon>Vertebrata</taxon>
        <taxon>Euteleostomi</taxon>
        <taxon>Mammalia</taxon>
        <taxon>Eutheria</taxon>
        <taxon>Laurasiatheria</taxon>
        <taxon>Carnivora</taxon>
        <taxon>Caniformia</taxon>
        <taxon>Pinnipedia</taxon>
        <taxon>Odobenidae</taxon>
        <taxon>Odobenus</taxon>
    </lineage>
</organism>
<feature type="binding site" evidence="10">
    <location>
        <position position="93"/>
    </location>
    <ligand>
        <name>a divalent metal cation</name>
        <dbReference type="ChEBI" id="CHEBI:60240"/>
        <label>1</label>
    </ligand>
</feature>
<dbReference type="PANTHER" id="PTHR13799:SF13">
    <property type="entry name" value="NIF3-LIKE PROTEIN 1"/>
    <property type="match status" value="1"/>
</dbReference>
<dbReference type="InterPro" id="IPR002678">
    <property type="entry name" value="DUF34/NIF3"/>
</dbReference>
<dbReference type="Proteomes" id="UP000245340">
    <property type="component" value="Unplaced"/>
</dbReference>
<evidence type="ECO:0000256" key="3">
    <source>
        <dbReference type="ARBA" id="ARBA00022490"/>
    </source>
</evidence>
<dbReference type="FunFam" id="3.40.1390.30:FF:000004">
    <property type="entry name" value="NIF3-like protein 1"/>
    <property type="match status" value="1"/>
</dbReference>
<dbReference type="GO" id="GO:0005634">
    <property type="term" value="C:nucleus"/>
    <property type="evidence" value="ECO:0007669"/>
    <property type="project" value="UniProtKB-SubCell"/>
</dbReference>
<dbReference type="GeneID" id="101368383"/>
<dbReference type="RefSeq" id="XP_012421943.1">
    <property type="nucleotide sequence ID" value="XM_012566489.1"/>
</dbReference>
<comment type="subunit">
    <text evidence="8 9">Homodimer. Interacts with COPS2. Interacts with THOC7.</text>
</comment>
<evidence type="ECO:0000256" key="2">
    <source>
        <dbReference type="ARBA" id="ARBA00019069"/>
    </source>
</evidence>
<evidence type="ECO:0000256" key="10">
    <source>
        <dbReference type="PIRSR" id="PIRSR602678-1"/>
    </source>
</evidence>